<dbReference type="RefSeq" id="WP_343211660.1">
    <property type="nucleotide sequence ID" value="NZ_CP123586.1"/>
</dbReference>
<evidence type="ECO:0000313" key="4">
    <source>
        <dbReference type="Proteomes" id="UP001623232"/>
    </source>
</evidence>
<keyword evidence="4" id="KW-1185">Reference proteome</keyword>
<proteinExistence type="inferred from homology"/>
<name>A0ABZ2XZA7_9RHOB</name>
<dbReference type="Gene3D" id="2.60.120.620">
    <property type="entry name" value="q2cbj1_9rhob like domain"/>
    <property type="match status" value="1"/>
</dbReference>
<dbReference type="InterPro" id="IPR005123">
    <property type="entry name" value="Oxoglu/Fe-dep_dioxygenase_dom"/>
</dbReference>
<dbReference type="Pfam" id="PF23169">
    <property type="entry name" value="HalD"/>
    <property type="match status" value="1"/>
</dbReference>
<keyword evidence="1" id="KW-0408">Iron</keyword>
<keyword evidence="1" id="KW-0479">Metal-binding</keyword>
<dbReference type="PROSITE" id="PS51471">
    <property type="entry name" value="FE2OG_OXY"/>
    <property type="match status" value="1"/>
</dbReference>
<accession>A0ABZ2XZA7</accession>
<sequence>MADFTTDLSTTEFSTSTLFDVETYPLNQPDSDAYGIMLEQAITGLDTVSCAQLPNFIRPEIVEAMQREAAELADGAVFHEANLNPYFSNPPEDTPEDHPLNRFSPRRHGMVRGDKFARDGVIWAVFQNPDLCRFVAQALWYEKLYTYRDPYACTNVNVQPDGCEFAWHFDNNDFTVSFGLKQSDRGGDLEYVPNLRSRENENYDAVKQVLDGDRTNLRTLKLRPGDLQLFRGGYTLHRVTAPQGSERQSLLLSYVTNPTDITTSDKAIRIWGEAHPDHFARDEQLAQSG</sequence>
<organism evidence="3 4">
    <name type="scientific">Aliisedimentitalea scapharcae</name>
    <dbReference type="NCBI Taxonomy" id="1524259"/>
    <lineage>
        <taxon>Bacteria</taxon>
        <taxon>Pseudomonadati</taxon>
        <taxon>Pseudomonadota</taxon>
        <taxon>Alphaproteobacteria</taxon>
        <taxon>Rhodobacterales</taxon>
        <taxon>Roseobacteraceae</taxon>
        <taxon>Aliisedimentitalea</taxon>
    </lineage>
</organism>
<evidence type="ECO:0000256" key="1">
    <source>
        <dbReference type="RuleBase" id="RU003682"/>
    </source>
</evidence>
<evidence type="ECO:0000313" key="3">
    <source>
        <dbReference type="EMBL" id="WZK91435.1"/>
    </source>
</evidence>
<reference evidence="3 4" key="1">
    <citation type="submission" date="2023-04" db="EMBL/GenBank/DDBJ databases">
        <title>Complete genome sequence of Alisedimentitalea scapharcae.</title>
        <authorList>
            <person name="Rong J.-C."/>
            <person name="Yi M.-L."/>
            <person name="Zhao Q."/>
        </authorList>
    </citation>
    <scope>NUCLEOTIDE SEQUENCE [LARGE SCALE GENOMIC DNA]</scope>
    <source>
        <strain evidence="3 4">KCTC 42119</strain>
        <plasmid evidence="3 4">unnamed2</plasmid>
    </source>
</reference>
<keyword evidence="1" id="KW-0560">Oxidoreductase</keyword>
<comment type="similarity">
    <text evidence="1">Belongs to the iron/ascorbate-dependent oxidoreductase family.</text>
</comment>
<dbReference type="EMBL" id="CP123586">
    <property type="protein sequence ID" value="WZK91435.1"/>
    <property type="molecule type" value="Genomic_DNA"/>
</dbReference>
<geneLocation type="plasmid" evidence="3 4">
    <name>unnamed2</name>
</geneLocation>
<keyword evidence="3" id="KW-0614">Plasmid</keyword>
<dbReference type="SUPFAM" id="SSF51197">
    <property type="entry name" value="Clavaminate synthase-like"/>
    <property type="match status" value="1"/>
</dbReference>
<dbReference type="InterPro" id="IPR056470">
    <property type="entry name" value="BesD/HalB-like"/>
</dbReference>
<feature type="domain" description="Fe2OG dioxygenase" evidence="2">
    <location>
        <begin position="149"/>
        <end position="258"/>
    </location>
</feature>
<protein>
    <recommendedName>
        <fullName evidence="2">Fe2OG dioxygenase domain-containing protein</fullName>
    </recommendedName>
</protein>
<dbReference type="Proteomes" id="UP001623232">
    <property type="component" value="Plasmid unnamed2"/>
</dbReference>
<evidence type="ECO:0000259" key="2">
    <source>
        <dbReference type="PROSITE" id="PS51471"/>
    </source>
</evidence>
<gene>
    <name evidence="3" type="ORF">QEZ52_22100</name>
</gene>